<proteinExistence type="evidence at transcript level"/>
<dbReference type="AlphaFoldDB" id="Q09JM2"/>
<accession>Q09JM2</accession>
<protein>
    <submittedName>
        <fullName evidence="1">7DB family</fullName>
    </submittedName>
</protein>
<evidence type="ECO:0000313" key="1">
    <source>
        <dbReference type="EMBL" id="ABI52741.1"/>
    </source>
</evidence>
<name>Q09JM2_ARGMO</name>
<dbReference type="EMBL" id="DQ886824">
    <property type="protein sequence ID" value="ABI52741.1"/>
    <property type="molecule type" value="mRNA"/>
</dbReference>
<feature type="non-terminal residue" evidence="1">
    <location>
        <position position="1"/>
    </location>
</feature>
<reference evidence="1" key="1">
    <citation type="journal article" date="2008" name="Insect Biochem. Mol. Biol.">
        <title>Comparative sialomics between hard and soft ticks: implications for the evolution of blood-feeding behavior.</title>
        <authorList>
            <person name="Mans B.J."/>
            <person name="Andersen J.F."/>
            <person name="Francischetti I.M."/>
            <person name="Valenzuela J.G."/>
            <person name="Schwan T.G."/>
            <person name="Pham V.M."/>
            <person name="Garfield M.K."/>
            <person name="Hammer C.H."/>
            <person name="Ribeiro J.M."/>
        </authorList>
    </citation>
    <scope>NUCLEOTIDE SEQUENCE</scope>
    <source>
        <strain evidence="1">AM-279</strain>
        <tissue evidence="1">Adult salivary gland</tissue>
    </source>
</reference>
<organism evidence="1">
    <name type="scientific">Argas monolakensis</name>
    <name type="common">Mono lake bird tick</name>
    <dbReference type="NCBI Taxonomy" id="34602"/>
    <lineage>
        <taxon>Eukaryota</taxon>
        <taxon>Metazoa</taxon>
        <taxon>Ecdysozoa</taxon>
        <taxon>Arthropoda</taxon>
        <taxon>Chelicerata</taxon>
        <taxon>Arachnida</taxon>
        <taxon>Acari</taxon>
        <taxon>Parasitiformes</taxon>
        <taxon>Ixodida</taxon>
        <taxon>Ixodoidea</taxon>
        <taxon>Argasidae</taxon>
        <taxon>Argasinae</taxon>
        <taxon>Argas</taxon>
    </lineage>
</organism>
<sequence length="93" mass="10419">AKNGRCFKGKCVTDSSSFSSLENVNTKVEGGSRLCERGLDYLWHTPRGIYQGCYQYCSTPPYNIVVVPDGYNCLDPRTALIGNCYDGYCSRRE</sequence>